<keyword evidence="4" id="KW-1185">Reference proteome</keyword>
<reference evidence="3" key="1">
    <citation type="submission" date="2021-12" db="EMBL/GenBank/DDBJ databases">
        <authorList>
            <person name="King R."/>
        </authorList>
    </citation>
    <scope>NUCLEOTIDE SEQUENCE</scope>
</reference>
<gene>
    <name evidence="3" type="ORF">BEMITA_LOCUS4756</name>
</gene>
<dbReference type="PROSITE" id="PS50211">
    <property type="entry name" value="DENN"/>
    <property type="match status" value="1"/>
</dbReference>
<dbReference type="EMBL" id="OU963863">
    <property type="protein sequence ID" value="CAH0385537.1"/>
    <property type="molecule type" value="Genomic_DNA"/>
</dbReference>
<dbReference type="KEGG" id="btab:109039626"/>
<dbReference type="InterPro" id="IPR018307">
    <property type="entry name" value="ABL9/DENND6_dom"/>
</dbReference>
<dbReference type="Pfam" id="PF09794">
    <property type="entry name" value="Avl9"/>
    <property type="match status" value="1"/>
</dbReference>
<dbReference type="InterPro" id="IPR037516">
    <property type="entry name" value="Tripartite_DENN"/>
</dbReference>
<evidence type="ECO:0000259" key="2">
    <source>
        <dbReference type="PROSITE" id="PS50211"/>
    </source>
</evidence>
<dbReference type="Proteomes" id="UP001152759">
    <property type="component" value="Chromosome 2"/>
</dbReference>
<dbReference type="PANTHER" id="PTHR31017">
    <property type="entry name" value="LATE SECRETORY PATHWAY PROTEIN AVL9-RELATED"/>
    <property type="match status" value="1"/>
</dbReference>
<dbReference type="PANTHER" id="PTHR31017:SF1">
    <property type="entry name" value="LATE SECRETORY PATHWAY PROTEIN AVL9 HOMOLOG"/>
    <property type="match status" value="1"/>
</dbReference>
<accession>A0A9P0F2H5</accession>
<feature type="domain" description="UDENN" evidence="2">
    <location>
        <begin position="10"/>
        <end position="508"/>
    </location>
</feature>
<evidence type="ECO:0000256" key="1">
    <source>
        <dbReference type="ARBA" id="ARBA00038178"/>
    </source>
</evidence>
<comment type="similarity">
    <text evidence="1">Belongs to the AVL9 family.</text>
</comment>
<protein>
    <recommendedName>
        <fullName evidence="2">UDENN domain-containing protein</fullName>
    </recommendedName>
</protein>
<name>A0A9P0F2H5_BEMTA</name>
<dbReference type="AlphaFoldDB" id="A0A9P0F2H5"/>
<dbReference type="OrthoDB" id="26278at2759"/>
<evidence type="ECO:0000313" key="3">
    <source>
        <dbReference type="EMBL" id="CAH0385537.1"/>
    </source>
</evidence>
<organism evidence="3 4">
    <name type="scientific">Bemisia tabaci</name>
    <name type="common">Sweetpotato whitefly</name>
    <name type="synonym">Aleurodes tabaci</name>
    <dbReference type="NCBI Taxonomy" id="7038"/>
    <lineage>
        <taxon>Eukaryota</taxon>
        <taxon>Metazoa</taxon>
        <taxon>Ecdysozoa</taxon>
        <taxon>Arthropoda</taxon>
        <taxon>Hexapoda</taxon>
        <taxon>Insecta</taxon>
        <taxon>Pterygota</taxon>
        <taxon>Neoptera</taxon>
        <taxon>Paraneoptera</taxon>
        <taxon>Hemiptera</taxon>
        <taxon>Sternorrhyncha</taxon>
        <taxon>Aleyrodoidea</taxon>
        <taxon>Aleyrodidae</taxon>
        <taxon>Aleyrodinae</taxon>
        <taxon>Bemisia</taxon>
    </lineage>
</organism>
<evidence type="ECO:0000313" key="4">
    <source>
        <dbReference type="Proteomes" id="UP001152759"/>
    </source>
</evidence>
<dbReference type="GO" id="GO:0005737">
    <property type="term" value="C:cytoplasm"/>
    <property type="evidence" value="ECO:0007669"/>
    <property type="project" value="TreeGrafter"/>
</dbReference>
<sequence>MDSTDQNPVLHIIVVGFHHKKGCQVEYAFPPLIPGGSSESNECPAGWKYLPTLALPDGSHNFDEDTAFFHIPSLHNPNQTVFGISCFRQIPVEKLKNRTSDLTRGTVQKSVCVLSLLPLYGHIQVKMSLITHAYFEEGDFTKVSLLQDTYHHLNSCLLQVENLYESPQLYVGLSVRDFILRFRHKALLLFKLLLLERRIVMFCSPVQPLCSTILSLLSLHPGMIERGLAQSACIRPSRPMSPLPVYSKGEENKDTQEKIVNSNENESNSALFATGCDSINEMHDDNADDPLSKIVESKFNQTIRNNRMSADKISIVESSTRNGKNIIEKVTEADLEYVSSKIVENCSQTIVESVDNHSSSVISADEDGDVLVENNIIYEDELAISSSVLPDVVSNSYSAAAKVKNHDLDNDLADDPMDAFDATYQATTSESMGNLPRDFSIDVLRETAIQDNLATIAQIDNNSCGVPLSIFTEGCLCLPYLSLPYMDVLGDDNVRGYIIGATNTLFKQKRQLAEILVEVDEAKIETKNPDLWRLLHLSTEDLRFADYLVRHVADEKHDVFLDGVGWEGGDEWIRSQFKSYLLCLLRTSLLPAGSKEIDHFNAAFVNAWCETKSYKQWLQGNHEAIYSLNPGHPFIGQLSVADVKLRFSHTMQITEGGRKLNAAVQNTSRVVATTGRAVGGAITQATGAFSSWWNNITTAQQMTNADDKTIVAEDI</sequence>
<dbReference type="InterPro" id="IPR051731">
    <property type="entry name" value="DENND11/AVL9_GEFs"/>
</dbReference>
<proteinExistence type="inferred from homology"/>